<comment type="caution">
    <text evidence="7">The sequence shown here is derived from an EMBL/GenBank/DDBJ whole genome shotgun (WGS) entry which is preliminary data.</text>
</comment>
<dbReference type="SUPFAM" id="SSF53383">
    <property type="entry name" value="PLP-dependent transferases"/>
    <property type="match status" value="1"/>
</dbReference>
<dbReference type="Gene3D" id="3.90.1150.10">
    <property type="entry name" value="Aspartate Aminotransferase, domain 1"/>
    <property type="match status" value="1"/>
</dbReference>
<dbReference type="PANTHER" id="PTHR46577:SF1">
    <property type="entry name" value="HTH-TYPE TRANSCRIPTIONAL REGULATORY PROTEIN GABR"/>
    <property type="match status" value="1"/>
</dbReference>
<evidence type="ECO:0000313" key="8">
    <source>
        <dbReference type="Proteomes" id="UP001526430"/>
    </source>
</evidence>
<keyword evidence="7" id="KW-0032">Aminotransferase</keyword>
<dbReference type="InterPro" id="IPR036388">
    <property type="entry name" value="WH-like_DNA-bd_sf"/>
</dbReference>
<dbReference type="InterPro" id="IPR000524">
    <property type="entry name" value="Tscrpt_reg_HTH_GntR"/>
</dbReference>
<keyword evidence="4" id="KW-0238">DNA-binding</keyword>
<dbReference type="Gene3D" id="1.10.10.10">
    <property type="entry name" value="Winged helix-like DNA-binding domain superfamily/Winged helix DNA-binding domain"/>
    <property type="match status" value="1"/>
</dbReference>
<dbReference type="GO" id="GO:0008483">
    <property type="term" value="F:transaminase activity"/>
    <property type="evidence" value="ECO:0007669"/>
    <property type="project" value="UniProtKB-KW"/>
</dbReference>
<keyword evidence="2" id="KW-0663">Pyridoxal phosphate</keyword>
<dbReference type="InterPro" id="IPR004839">
    <property type="entry name" value="Aminotransferase_I/II_large"/>
</dbReference>
<organism evidence="7 8">
    <name type="scientific">Sabulicella glaciei</name>
    <dbReference type="NCBI Taxonomy" id="2984948"/>
    <lineage>
        <taxon>Bacteria</taxon>
        <taxon>Pseudomonadati</taxon>
        <taxon>Pseudomonadota</taxon>
        <taxon>Alphaproteobacteria</taxon>
        <taxon>Acetobacterales</taxon>
        <taxon>Acetobacteraceae</taxon>
        <taxon>Sabulicella</taxon>
    </lineage>
</organism>
<keyword evidence="7" id="KW-0808">Transferase</keyword>
<dbReference type="SUPFAM" id="SSF46785">
    <property type="entry name" value="Winged helix' DNA-binding domain"/>
    <property type="match status" value="1"/>
</dbReference>
<keyword evidence="5" id="KW-0804">Transcription</keyword>
<reference evidence="7 8" key="1">
    <citation type="submission" date="2022-10" db="EMBL/GenBank/DDBJ databases">
        <title>Roseococcus glaciei nov., sp. nov., isolated from glacier.</title>
        <authorList>
            <person name="Liu Q."/>
            <person name="Xin Y.-H."/>
        </authorList>
    </citation>
    <scope>NUCLEOTIDE SEQUENCE [LARGE SCALE GENOMIC DNA]</scope>
    <source>
        <strain evidence="7 8">MDT2-1-1</strain>
    </source>
</reference>
<proteinExistence type="inferred from homology"/>
<sequence length="452" mass="48961">MLADRQRQKLVLPEIDAPLPERLAMSVETLVRSGAYRPGDRLPTHRELASVAGVAIGTVTRAIDLLTKRGVLRGEVGRGTFVNFPPESPQVVDLTINGPPSLITEEEMKAAAERAVARSLALPGSGYADLRGTQEQRVILADWLRRTRTDVSEEEMLLCVGAQQALHLSFADLKPHTSTVLTEAATFPGAISAAADLGMRLEAVPHDSEGIVPEALDQALRETSARAIYLTPVCQNPLGFEMGAARRRAVLEVCLRHEAMIVEDDIYGLYAAKGRCTFRELAPEQVYYVTSLSKCLTPLMRLGVLVPPGGRLHALKRRLRAAVWGPAPFAVDLGCAMVEMGLDTRMAAALRTEARRRMTMTARILGLGLDNVPMPDGAPHLWLPMERLEAEALARRAGEQGIRLTPPGATAISAEGSGGLRLCIMAPRESATLEQVLYRLAALRAAPEETIV</sequence>
<dbReference type="CDD" id="cd07377">
    <property type="entry name" value="WHTH_GntR"/>
    <property type="match status" value="1"/>
</dbReference>
<dbReference type="PANTHER" id="PTHR46577">
    <property type="entry name" value="HTH-TYPE TRANSCRIPTIONAL REGULATORY PROTEIN GABR"/>
    <property type="match status" value="1"/>
</dbReference>
<evidence type="ECO:0000259" key="6">
    <source>
        <dbReference type="PROSITE" id="PS50949"/>
    </source>
</evidence>
<dbReference type="Proteomes" id="UP001526430">
    <property type="component" value="Unassembled WGS sequence"/>
</dbReference>
<dbReference type="CDD" id="cd00609">
    <property type="entry name" value="AAT_like"/>
    <property type="match status" value="1"/>
</dbReference>
<dbReference type="InterPro" id="IPR036390">
    <property type="entry name" value="WH_DNA-bd_sf"/>
</dbReference>
<dbReference type="RefSeq" id="WP_301591736.1">
    <property type="nucleotide sequence ID" value="NZ_JAPFQI010000018.1"/>
</dbReference>
<evidence type="ECO:0000256" key="3">
    <source>
        <dbReference type="ARBA" id="ARBA00023015"/>
    </source>
</evidence>
<dbReference type="PROSITE" id="PS50949">
    <property type="entry name" value="HTH_GNTR"/>
    <property type="match status" value="1"/>
</dbReference>
<feature type="domain" description="HTH gntR-type" evidence="6">
    <location>
        <begin position="17"/>
        <end position="85"/>
    </location>
</feature>
<dbReference type="InterPro" id="IPR015424">
    <property type="entry name" value="PyrdxlP-dep_Trfase"/>
</dbReference>
<name>A0ABT3NZD4_9PROT</name>
<dbReference type="Pfam" id="PF00392">
    <property type="entry name" value="GntR"/>
    <property type="match status" value="1"/>
</dbReference>
<dbReference type="InterPro" id="IPR015421">
    <property type="entry name" value="PyrdxlP-dep_Trfase_major"/>
</dbReference>
<protein>
    <submittedName>
        <fullName evidence="7">PLP-dependent aminotransferase family protein</fullName>
    </submittedName>
</protein>
<comment type="similarity">
    <text evidence="1">In the C-terminal section; belongs to the class-I pyridoxal-phosphate-dependent aminotransferase family.</text>
</comment>
<dbReference type="InterPro" id="IPR051446">
    <property type="entry name" value="HTH_trans_reg/aminotransferase"/>
</dbReference>
<accession>A0ABT3NZD4</accession>
<evidence type="ECO:0000256" key="1">
    <source>
        <dbReference type="ARBA" id="ARBA00005384"/>
    </source>
</evidence>
<dbReference type="InterPro" id="IPR015422">
    <property type="entry name" value="PyrdxlP-dep_Trfase_small"/>
</dbReference>
<dbReference type="Pfam" id="PF00155">
    <property type="entry name" value="Aminotran_1_2"/>
    <property type="match status" value="1"/>
</dbReference>
<keyword evidence="8" id="KW-1185">Reference proteome</keyword>
<dbReference type="SMART" id="SM00345">
    <property type="entry name" value="HTH_GNTR"/>
    <property type="match status" value="1"/>
</dbReference>
<keyword evidence="3" id="KW-0805">Transcription regulation</keyword>
<dbReference type="Gene3D" id="3.40.640.10">
    <property type="entry name" value="Type I PLP-dependent aspartate aminotransferase-like (Major domain)"/>
    <property type="match status" value="1"/>
</dbReference>
<evidence type="ECO:0000256" key="2">
    <source>
        <dbReference type="ARBA" id="ARBA00022898"/>
    </source>
</evidence>
<evidence type="ECO:0000256" key="4">
    <source>
        <dbReference type="ARBA" id="ARBA00023125"/>
    </source>
</evidence>
<dbReference type="EMBL" id="JAPFQI010000018">
    <property type="protein sequence ID" value="MCW8087527.1"/>
    <property type="molecule type" value="Genomic_DNA"/>
</dbReference>
<evidence type="ECO:0000256" key="5">
    <source>
        <dbReference type="ARBA" id="ARBA00023163"/>
    </source>
</evidence>
<evidence type="ECO:0000313" key="7">
    <source>
        <dbReference type="EMBL" id="MCW8087527.1"/>
    </source>
</evidence>
<gene>
    <name evidence="7" type="ORF">OF850_18020</name>
</gene>